<organism evidence="2 3">
    <name type="scientific">Araneus ventricosus</name>
    <name type="common">Orbweaver spider</name>
    <name type="synonym">Epeira ventricosa</name>
    <dbReference type="NCBI Taxonomy" id="182803"/>
    <lineage>
        <taxon>Eukaryota</taxon>
        <taxon>Metazoa</taxon>
        <taxon>Ecdysozoa</taxon>
        <taxon>Arthropoda</taxon>
        <taxon>Chelicerata</taxon>
        <taxon>Arachnida</taxon>
        <taxon>Araneae</taxon>
        <taxon>Araneomorphae</taxon>
        <taxon>Entelegynae</taxon>
        <taxon>Araneoidea</taxon>
        <taxon>Araneidae</taxon>
        <taxon>Araneus</taxon>
    </lineage>
</organism>
<sequence>MCEPTSSFSSVASLAPRLSEIFMNLRKIVNGGAATSKSNTQRSNNQAKYPKKQQSRQIPKEATIKPIQSSYHSFPSTSRPRPTSS</sequence>
<evidence type="ECO:0000313" key="3">
    <source>
        <dbReference type="Proteomes" id="UP000499080"/>
    </source>
</evidence>
<gene>
    <name evidence="2" type="ORF">AVEN_262862_1</name>
</gene>
<dbReference type="Proteomes" id="UP000499080">
    <property type="component" value="Unassembled WGS sequence"/>
</dbReference>
<dbReference type="AlphaFoldDB" id="A0A4Y2DIL4"/>
<comment type="caution">
    <text evidence="2">The sequence shown here is derived from an EMBL/GenBank/DDBJ whole genome shotgun (WGS) entry which is preliminary data.</text>
</comment>
<feature type="region of interest" description="Disordered" evidence="1">
    <location>
        <begin position="32"/>
        <end position="85"/>
    </location>
</feature>
<feature type="compositionally biased region" description="Polar residues" evidence="1">
    <location>
        <begin position="33"/>
        <end position="47"/>
    </location>
</feature>
<dbReference type="EMBL" id="BGPR01000363">
    <property type="protein sequence ID" value="GBM15684.1"/>
    <property type="molecule type" value="Genomic_DNA"/>
</dbReference>
<evidence type="ECO:0000256" key="1">
    <source>
        <dbReference type="SAM" id="MobiDB-lite"/>
    </source>
</evidence>
<proteinExistence type="predicted"/>
<evidence type="ECO:0000313" key="2">
    <source>
        <dbReference type="EMBL" id="GBM15684.1"/>
    </source>
</evidence>
<accession>A0A4Y2DIL4</accession>
<name>A0A4Y2DIL4_ARAVE</name>
<protein>
    <submittedName>
        <fullName evidence="2">Uncharacterized protein</fullName>
    </submittedName>
</protein>
<keyword evidence="3" id="KW-1185">Reference proteome</keyword>
<feature type="compositionally biased region" description="Low complexity" evidence="1">
    <location>
        <begin position="75"/>
        <end position="85"/>
    </location>
</feature>
<reference evidence="2 3" key="1">
    <citation type="journal article" date="2019" name="Sci. Rep.">
        <title>Orb-weaving spider Araneus ventricosus genome elucidates the spidroin gene catalogue.</title>
        <authorList>
            <person name="Kono N."/>
            <person name="Nakamura H."/>
            <person name="Ohtoshi R."/>
            <person name="Moran D.A.P."/>
            <person name="Shinohara A."/>
            <person name="Yoshida Y."/>
            <person name="Fujiwara M."/>
            <person name="Mori M."/>
            <person name="Tomita M."/>
            <person name="Arakawa K."/>
        </authorList>
    </citation>
    <scope>NUCLEOTIDE SEQUENCE [LARGE SCALE GENOMIC DNA]</scope>
</reference>